<evidence type="ECO:0000313" key="1">
    <source>
        <dbReference type="EMBL" id="KAG5635730.1"/>
    </source>
</evidence>
<keyword evidence="2" id="KW-1185">Reference proteome</keyword>
<sequence length="130" mass="14652">MKRLSTKTGLYPHAFDLRNVAGLDSAIIADGGFADVRKGTYNQQEVCIKTIRTYQNREKIQKLALISAWASNGTITDFLKENPRANRLLLVRVVYKTRCARLSKSPSVLTRPEAFSTYTNTTSYMVTSKE</sequence>
<organism evidence="1 2">
    <name type="scientific">Sphagnurus paluster</name>
    <dbReference type="NCBI Taxonomy" id="117069"/>
    <lineage>
        <taxon>Eukaryota</taxon>
        <taxon>Fungi</taxon>
        <taxon>Dikarya</taxon>
        <taxon>Basidiomycota</taxon>
        <taxon>Agaricomycotina</taxon>
        <taxon>Agaricomycetes</taxon>
        <taxon>Agaricomycetidae</taxon>
        <taxon>Agaricales</taxon>
        <taxon>Tricholomatineae</taxon>
        <taxon>Lyophyllaceae</taxon>
        <taxon>Sphagnurus</taxon>
    </lineage>
</organism>
<proteinExistence type="predicted"/>
<gene>
    <name evidence="1" type="ORF">H0H81_010268</name>
</gene>
<reference evidence="1" key="1">
    <citation type="submission" date="2021-02" db="EMBL/GenBank/DDBJ databases">
        <authorList>
            <person name="Nieuwenhuis M."/>
            <person name="Van De Peppel L.J.J."/>
        </authorList>
    </citation>
    <scope>NUCLEOTIDE SEQUENCE</scope>
    <source>
        <strain evidence="1">D49</strain>
    </source>
</reference>
<accession>A0A9P7K4A8</accession>
<dbReference type="Proteomes" id="UP000717328">
    <property type="component" value="Unassembled WGS sequence"/>
</dbReference>
<dbReference type="OrthoDB" id="3236663at2759"/>
<dbReference type="AlphaFoldDB" id="A0A9P7K4A8"/>
<protein>
    <submittedName>
        <fullName evidence="1">Uncharacterized protein</fullName>
    </submittedName>
</protein>
<reference evidence="1" key="2">
    <citation type="submission" date="2021-10" db="EMBL/GenBank/DDBJ databases">
        <title>Phylogenomics reveals ancestral predisposition of the termite-cultivated fungus Termitomyces towards a domesticated lifestyle.</title>
        <authorList>
            <person name="Auxier B."/>
            <person name="Grum-Grzhimaylo A."/>
            <person name="Cardenas M.E."/>
            <person name="Lodge J.D."/>
            <person name="Laessoe T."/>
            <person name="Pedersen O."/>
            <person name="Smith M.E."/>
            <person name="Kuyper T.W."/>
            <person name="Franco-Molano E.A."/>
            <person name="Baroni T.J."/>
            <person name="Aanen D.K."/>
        </authorList>
    </citation>
    <scope>NUCLEOTIDE SEQUENCE</scope>
    <source>
        <strain evidence="1">D49</strain>
    </source>
</reference>
<evidence type="ECO:0000313" key="2">
    <source>
        <dbReference type="Proteomes" id="UP000717328"/>
    </source>
</evidence>
<comment type="caution">
    <text evidence="1">The sequence shown here is derived from an EMBL/GenBank/DDBJ whole genome shotgun (WGS) entry which is preliminary data.</text>
</comment>
<dbReference type="EMBL" id="JABCKI010006033">
    <property type="protein sequence ID" value="KAG5635730.1"/>
    <property type="molecule type" value="Genomic_DNA"/>
</dbReference>
<name>A0A9P7K4A8_9AGAR</name>